<keyword evidence="19" id="KW-1185">Reference proteome</keyword>
<dbReference type="SUPFAM" id="SSF56935">
    <property type="entry name" value="Porins"/>
    <property type="match status" value="1"/>
</dbReference>
<keyword evidence="5 12" id="KW-0812">Transmembrane</keyword>
<comment type="similarity">
    <text evidence="12 14">Belongs to the TonB-dependent receptor family.</text>
</comment>
<evidence type="ECO:0000256" key="15">
    <source>
        <dbReference type="SAM" id="SignalP"/>
    </source>
</evidence>
<evidence type="ECO:0000256" key="9">
    <source>
        <dbReference type="ARBA" id="ARBA00023077"/>
    </source>
</evidence>
<gene>
    <name evidence="18" type="ORF">Q4610_14915</name>
</gene>
<feature type="domain" description="TonB-dependent receptor plug" evidence="17">
    <location>
        <begin position="56"/>
        <end position="160"/>
    </location>
</feature>
<evidence type="ECO:0000313" key="18">
    <source>
        <dbReference type="EMBL" id="MDO7836339.1"/>
    </source>
</evidence>
<evidence type="ECO:0000259" key="17">
    <source>
        <dbReference type="Pfam" id="PF07715"/>
    </source>
</evidence>
<feature type="domain" description="TonB-dependent receptor-like beta-barrel" evidence="16">
    <location>
        <begin position="311"/>
        <end position="827"/>
    </location>
</feature>
<keyword evidence="2 12" id="KW-0813">Transport</keyword>
<keyword evidence="11 12" id="KW-0998">Cell outer membrane</keyword>
<dbReference type="PANTHER" id="PTHR32552:SF81">
    <property type="entry name" value="TONB-DEPENDENT OUTER MEMBRANE RECEPTOR"/>
    <property type="match status" value="1"/>
</dbReference>
<accession>A0ABT8ZP76</accession>
<sequence>MKISVHMMLAASAIALSHGAAHAADAAANTAPEEQSAEQRSLADIIVTARRSSENLQSVPVAVSVLTDAQFKNEGTFRPEDMQKSVPGLSIAAGGDTDRGNLTFVIRGQGTVYGSLFPAVITYFNEVPIKTLGVGQFYDTQSLQVLRGPQGVQFGRVTDGGNIMLTPNRPTGDYSAEISLKAGTYNLLGTEGFINVPISGDKVALRFGWDVTRRDGFTKNLYNGKDLDNVNYQGGRLSLLLKPSDSFENLTVVQYQHVDDNGTSVLYDAQNNAGVIANVGGFIPLVSTPSDFGIPGFSPIYGLDGNGSIRAFQTGDTPLTVGNYINAIQSAIARQKSLGKRKTFNTAPVYNKRHITYITNTTTATLSDNLELKNVFGYTRYLERSAQNYTGDNSGYVQPCHDACPWNPGGNIPFIDQEQFSEELRLSGNFLDGKLTWSLGGYMDEQRPGRKRIENDTIFGGILEYDVVQHVKTKSRAIYGYAEYEVAPSFKINGGLRYTSDKVHSFNAVYNALLPVPGLERTLLASFTTFRDAGFGFTGLTDEQLAGLAAATANGAANVPHGQCANYNGGIFQTTCIESKASFDVWTWSAGASYAFDERKLLYAKVSKGYRPGGINSTFPKPEFRQYQPENDISVEVGLKTQFELGSMPVRANLALYRDRYTKIQQTITARGENGTPGSILTNVAAAKIYGLEFEGQISPFDGFTLGANYAYTHAKFDIDPNEDPSACDPTALVAIGFCTRNRFFATPKHQLGVNARWDFIQDDGGIGRIGIGGNLYHQSSAALAQSVNSFISPRGIEPKYTTFNLNASWNNIYNSNLDLTLFLTNVTNEIHRLAANSNAQNSGIGNDSSVYNAPRMFGATLTGRF</sequence>
<evidence type="ECO:0000313" key="19">
    <source>
        <dbReference type="Proteomes" id="UP001176471"/>
    </source>
</evidence>
<dbReference type="InterPro" id="IPR010917">
    <property type="entry name" value="TonB_rcpt_CS"/>
</dbReference>
<evidence type="ECO:0000256" key="8">
    <source>
        <dbReference type="ARBA" id="ARBA00023065"/>
    </source>
</evidence>
<dbReference type="RefSeq" id="WP_304536762.1">
    <property type="nucleotide sequence ID" value="NZ_JAUQOM010000008.1"/>
</dbReference>
<organism evidence="18 19">
    <name type="scientific">Sphingobium cyanobacteriorum</name>
    <dbReference type="NCBI Taxonomy" id="3063954"/>
    <lineage>
        <taxon>Bacteria</taxon>
        <taxon>Pseudomonadati</taxon>
        <taxon>Pseudomonadota</taxon>
        <taxon>Alphaproteobacteria</taxon>
        <taxon>Sphingomonadales</taxon>
        <taxon>Sphingomonadaceae</taxon>
        <taxon>Sphingobium</taxon>
    </lineage>
</organism>
<keyword evidence="18" id="KW-0675">Receptor</keyword>
<dbReference type="Pfam" id="PF00593">
    <property type="entry name" value="TonB_dep_Rec_b-barrel"/>
    <property type="match status" value="1"/>
</dbReference>
<dbReference type="PROSITE" id="PS01156">
    <property type="entry name" value="TONB_DEPENDENT_REC_2"/>
    <property type="match status" value="1"/>
</dbReference>
<protein>
    <submittedName>
        <fullName evidence="18">TonB-dependent receptor</fullName>
    </submittedName>
</protein>
<feature type="signal peptide" evidence="15">
    <location>
        <begin position="1"/>
        <end position="23"/>
    </location>
</feature>
<evidence type="ECO:0000256" key="1">
    <source>
        <dbReference type="ARBA" id="ARBA00004571"/>
    </source>
</evidence>
<dbReference type="PANTHER" id="PTHR32552">
    <property type="entry name" value="FERRICHROME IRON RECEPTOR-RELATED"/>
    <property type="match status" value="1"/>
</dbReference>
<dbReference type="InterPro" id="IPR012910">
    <property type="entry name" value="Plug_dom"/>
</dbReference>
<proteinExistence type="inferred from homology"/>
<evidence type="ECO:0000256" key="3">
    <source>
        <dbReference type="ARBA" id="ARBA00022452"/>
    </source>
</evidence>
<keyword evidence="7" id="KW-0408">Iron</keyword>
<comment type="caution">
    <text evidence="18">The sequence shown here is derived from an EMBL/GenBank/DDBJ whole genome shotgun (WGS) entry which is preliminary data.</text>
</comment>
<evidence type="ECO:0000256" key="6">
    <source>
        <dbReference type="ARBA" id="ARBA00022729"/>
    </source>
</evidence>
<dbReference type="Gene3D" id="2.40.170.20">
    <property type="entry name" value="TonB-dependent receptor, beta-barrel domain"/>
    <property type="match status" value="2"/>
</dbReference>
<feature type="short sequence motif" description="TonB C-terminal box" evidence="13">
    <location>
        <begin position="849"/>
        <end position="866"/>
    </location>
</feature>
<evidence type="ECO:0000256" key="4">
    <source>
        <dbReference type="ARBA" id="ARBA00022496"/>
    </source>
</evidence>
<dbReference type="PROSITE" id="PS52016">
    <property type="entry name" value="TONB_DEPENDENT_REC_3"/>
    <property type="match status" value="1"/>
</dbReference>
<evidence type="ECO:0000256" key="10">
    <source>
        <dbReference type="ARBA" id="ARBA00023136"/>
    </source>
</evidence>
<evidence type="ECO:0000256" key="5">
    <source>
        <dbReference type="ARBA" id="ARBA00022692"/>
    </source>
</evidence>
<evidence type="ECO:0000256" key="7">
    <source>
        <dbReference type="ARBA" id="ARBA00023004"/>
    </source>
</evidence>
<feature type="chain" id="PRO_5047138873" evidence="15">
    <location>
        <begin position="24"/>
        <end position="866"/>
    </location>
</feature>
<comment type="subcellular location">
    <subcellularLocation>
        <location evidence="1 12">Cell outer membrane</location>
        <topology evidence="1 12">Multi-pass membrane protein</topology>
    </subcellularLocation>
</comment>
<reference evidence="18" key="1">
    <citation type="submission" date="2023-07" db="EMBL/GenBank/DDBJ databases">
        <title>Bacterial whole genome sequence for Sphingobium sp. HBC34.</title>
        <authorList>
            <person name="Le V."/>
            <person name="Ko S.-R."/>
            <person name="Ahn C.-Y."/>
            <person name="Oh H.-M."/>
        </authorList>
    </citation>
    <scope>NUCLEOTIDE SEQUENCE</scope>
    <source>
        <strain evidence="18">HBC34</strain>
    </source>
</reference>
<evidence type="ECO:0000256" key="11">
    <source>
        <dbReference type="ARBA" id="ARBA00023237"/>
    </source>
</evidence>
<keyword evidence="3 12" id="KW-1134">Transmembrane beta strand</keyword>
<dbReference type="InterPro" id="IPR036942">
    <property type="entry name" value="Beta-barrel_TonB_sf"/>
</dbReference>
<dbReference type="InterPro" id="IPR039426">
    <property type="entry name" value="TonB-dep_rcpt-like"/>
</dbReference>
<keyword evidence="6 15" id="KW-0732">Signal</keyword>
<evidence type="ECO:0000256" key="14">
    <source>
        <dbReference type="RuleBase" id="RU003357"/>
    </source>
</evidence>
<evidence type="ECO:0000256" key="13">
    <source>
        <dbReference type="PROSITE-ProRule" id="PRU10144"/>
    </source>
</evidence>
<evidence type="ECO:0000256" key="12">
    <source>
        <dbReference type="PROSITE-ProRule" id="PRU01360"/>
    </source>
</evidence>
<evidence type="ECO:0000259" key="16">
    <source>
        <dbReference type="Pfam" id="PF00593"/>
    </source>
</evidence>
<keyword evidence="8" id="KW-0406">Ion transport</keyword>
<dbReference type="EMBL" id="JAUQOM010000008">
    <property type="protein sequence ID" value="MDO7836339.1"/>
    <property type="molecule type" value="Genomic_DNA"/>
</dbReference>
<keyword evidence="4" id="KW-0410">Iron transport</keyword>
<keyword evidence="9 14" id="KW-0798">TonB box</keyword>
<keyword evidence="10 12" id="KW-0472">Membrane</keyword>
<dbReference type="Proteomes" id="UP001176471">
    <property type="component" value="Unassembled WGS sequence"/>
</dbReference>
<evidence type="ECO:0000256" key="2">
    <source>
        <dbReference type="ARBA" id="ARBA00022448"/>
    </source>
</evidence>
<dbReference type="Pfam" id="PF07715">
    <property type="entry name" value="Plug"/>
    <property type="match status" value="1"/>
</dbReference>
<dbReference type="InterPro" id="IPR000531">
    <property type="entry name" value="Beta-barrel_TonB"/>
</dbReference>
<name>A0ABT8ZP76_9SPHN</name>